<dbReference type="EMBL" id="PFBY01000037">
    <property type="protein sequence ID" value="PIR76201.1"/>
    <property type="molecule type" value="Genomic_DNA"/>
</dbReference>
<gene>
    <name evidence="2" type="ORF">COU32_03295</name>
</gene>
<accession>A0A2H0TVN0</accession>
<proteinExistence type="predicted"/>
<dbReference type="AlphaFoldDB" id="A0A2H0TVN0"/>
<feature type="chain" id="PRO_5013735791" description="Bulb-type lectin domain-containing protein" evidence="1">
    <location>
        <begin position="25"/>
        <end position="215"/>
    </location>
</feature>
<reference evidence="3" key="1">
    <citation type="submission" date="2017-09" db="EMBL/GenBank/DDBJ databases">
        <title>Depth-based differentiation of microbial function through sediment-hosted aquifers and enrichment of novel symbionts in the deep terrestrial subsurface.</title>
        <authorList>
            <person name="Probst A.J."/>
            <person name="Ladd B."/>
            <person name="Jarett J.K."/>
            <person name="Geller-Mcgrath D.E."/>
            <person name="Sieber C.M.K."/>
            <person name="Emerson J.B."/>
            <person name="Anantharaman K."/>
            <person name="Thomas B.C."/>
            <person name="Malmstrom R."/>
            <person name="Stieglmeier M."/>
            <person name="Klingl A."/>
            <person name="Woyke T."/>
            <person name="Ryan C.M."/>
            <person name="Banfield J.F."/>
        </authorList>
    </citation>
    <scope>NUCLEOTIDE SEQUENCE [LARGE SCALE GENOMIC DNA]</scope>
</reference>
<keyword evidence="1" id="KW-0732">Signal</keyword>
<feature type="non-terminal residue" evidence="2">
    <location>
        <position position="215"/>
    </location>
</feature>
<name>A0A2H0TVN0_9BACT</name>
<evidence type="ECO:0000256" key="1">
    <source>
        <dbReference type="SAM" id="SignalP"/>
    </source>
</evidence>
<comment type="caution">
    <text evidence="2">The sequence shown here is derived from an EMBL/GenBank/DDBJ whole genome shotgun (WGS) entry which is preliminary data.</text>
</comment>
<protein>
    <recommendedName>
        <fullName evidence="4">Bulb-type lectin domain-containing protein</fullName>
    </recommendedName>
</protein>
<dbReference type="InterPro" id="IPR036278">
    <property type="entry name" value="Sialidase_sf"/>
</dbReference>
<feature type="signal peptide" evidence="1">
    <location>
        <begin position="1"/>
        <end position="24"/>
    </location>
</feature>
<evidence type="ECO:0000313" key="2">
    <source>
        <dbReference type="EMBL" id="PIR76201.1"/>
    </source>
</evidence>
<organism evidence="2 3">
    <name type="scientific">Candidatus Magasanikbacteria bacterium CG10_big_fil_rev_8_21_14_0_10_42_10</name>
    <dbReference type="NCBI Taxonomy" id="1974649"/>
    <lineage>
        <taxon>Bacteria</taxon>
        <taxon>Candidatus Magasanikiibacteriota</taxon>
    </lineage>
</organism>
<sequence>MRSIIFLFSLVVVASLFPSYSTQASGLAWSQAQLLEHDDIGNATDPHIDMNINGKAVAVWQQSDGTRDNMWANTYDGNTWGTAQLIETNNAGNVGYADVAINDNGEAIAVWHQFDGTRNNVWANTYDGNTWGTAQLIETNNAGNAFEPKVAIDSSGRALVLWNQIENGKINIWVNRYAGNAWSTAQHLVTGNVGNAIIKQVDMDTSGNAIAVGHQ</sequence>
<dbReference type="Proteomes" id="UP000231530">
    <property type="component" value="Unassembled WGS sequence"/>
</dbReference>
<evidence type="ECO:0008006" key="4">
    <source>
        <dbReference type="Google" id="ProtNLM"/>
    </source>
</evidence>
<evidence type="ECO:0000313" key="3">
    <source>
        <dbReference type="Proteomes" id="UP000231530"/>
    </source>
</evidence>
<dbReference type="SUPFAM" id="SSF50939">
    <property type="entry name" value="Sialidases"/>
    <property type="match status" value="1"/>
</dbReference>